<dbReference type="SUPFAM" id="SSF49373">
    <property type="entry name" value="Invasin/intimin cell-adhesion fragments"/>
    <property type="match status" value="1"/>
</dbReference>
<organism evidence="2 3">
    <name type="scientific">Aquiluna borgnonia</name>
    <dbReference type="NCBI Taxonomy" id="2499157"/>
    <lineage>
        <taxon>Bacteria</taxon>
        <taxon>Bacillati</taxon>
        <taxon>Actinomycetota</taxon>
        <taxon>Actinomycetes</taxon>
        <taxon>Micrococcales</taxon>
        <taxon>Microbacteriaceae</taxon>
        <taxon>Luna cluster</taxon>
        <taxon>Luna-1 subcluster</taxon>
        <taxon>Aquiluna</taxon>
    </lineage>
</organism>
<feature type="signal peptide" evidence="1">
    <location>
        <begin position="1"/>
        <end position="31"/>
    </location>
</feature>
<dbReference type="GO" id="GO:0005975">
    <property type="term" value="P:carbohydrate metabolic process"/>
    <property type="evidence" value="ECO:0007669"/>
    <property type="project" value="UniProtKB-ARBA"/>
</dbReference>
<name>A0A7D4TTM8_9MICO</name>
<accession>A0A7D4TTM8</accession>
<evidence type="ECO:0000313" key="3">
    <source>
        <dbReference type="Proteomes" id="UP000501003"/>
    </source>
</evidence>
<dbReference type="KEGG" id="aqg:HRU87_00645"/>
<dbReference type="Proteomes" id="UP000501003">
    <property type="component" value="Chromosome"/>
</dbReference>
<dbReference type="RefSeq" id="WP_173493054.1">
    <property type="nucleotide sequence ID" value="NZ_CP054056.1"/>
</dbReference>
<keyword evidence="3" id="KW-1185">Reference proteome</keyword>
<proteinExistence type="predicted"/>
<keyword evidence="1" id="KW-0732">Signal</keyword>
<evidence type="ECO:0000313" key="2">
    <source>
        <dbReference type="EMBL" id="QKJ24755.1"/>
    </source>
</evidence>
<dbReference type="EMBL" id="CP054056">
    <property type="protein sequence ID" value="QKJ24755.1"/>
    <property type="molecule type" value="Genomic_DNA"/>
</dbReference>
<sequence length="853" mass="85706">MFKTDSRKGIAAAAAAVLAFAGLTVSAPAQAAVGLNVEPNKGSTYAVPVNDRMDIRVYTDGISQDLISNLKFKVTTDGSITLKYNTATASPAGNTNATALSAGTTSNVISSVTKSAGVATVLSLAVDGATYTSASETVTVVAWLDADGDGEVDDTYASSAISVNFVDGDNITWTTEFATPALGATSIDAFVSSNDINMQALNGTIHFTFKEVATRSDAVTASYNTTAAKFKATATSASWGVNATSFSSSGSVSATAKYSYAASASYTSVVDSALTNIGSEIVRQTGATSVALINGVSASATTTNTKVSGSRITVSPTATTLKLTAAALTDSGAVGVKDQTMTFKVTEVGAAGMDAGSVLTVGSTSIKFPNTGKIEDGSFTATTDADGIATIEISLAGIKKDTSFTVAASTPGVAAVTTTVTFKEAEAASVKLTNVAIATGVTPVIVVAKSTAVDLTFAVLDTYGALISGSGYAVRVDQGAITVSNGVSAGKATVTFPGYSTAATYNLTANVTKDGALVSGLTAENITLKVSSAGVPAAVSQTSTGLGTSDAATLSLTTKDWKNADTRLGESAASSLDGGKLLTGIVTDASGNAVAGATVTLTGSDLFFNVAGLVYTTGTATVVTDAAGSYSATVYAQKTGKKTVTIASGAATKAVDLYYVAAATSSGTVLAVTTNATGDIAAPGTTIRATVKLTDKFGNPVAADDANGEAFSVTVTGPGFVSAIPTKLSKTGEATLNVLLGSKDEGSVVFTASYDGDGDGTAKAAITSTKTIVVQEVTVEANAVIGSFQGRWAVRVENAKGSTVTVKVGGKWYKYVSLNDNYTFSRKSKVGATVPVKVWVDGQLQNDQTLTIK</sequence>
<reference evidence="2 3" key="1">
    <citation type="submission" date="2020-05" db="EMBL/GenBank/DDBJ databases">
        <title>Aquirufa sp. strain 15G-AUS-rot a new Aquirufa species.</title>
        <authorList>
            <person name="Pitt A."/>
            <person name="Hahn M.W."/>
        </authorList>
    </citation>
    <scope>NUCLEOTIDE SEQUENCE [LARGE SCALE GENOMIC DNA]</scope>
    <source>
        <strain evidence="2 3">15G-AUS-rot</strain>
    </source>
</reference>
<dbReference type="InterPro" id="IPR013783">
    <property type="entry name" value="Ig-like_fold"/>
</dbReference>
<dbReference type="Gene3D" id="2.60.40.10">
    <property type="entry name" value="Immunoglobulins"/>
    <property type="match status" value="1"/>
</dbReference>
<evidence type="ECO:0000256" key="1">
    <source>
        <dbReference type="SAM" id="SignalP"/>
    </source>
</evidence>
<dbReference type="InterPro" id="IPR008964">
    <property type="entry name" value="Invasin/intimin_cell_adhesion"/>
</dbReference>
<dbReference type="AlphaFoldDB" id="A0A7D4TTM8"/>
<protein>
    <submittedName>
        <fullName evidence="2">Uncharacterized protein</fullName>
    </submittedName>
</protein>
<feature type="chain" id="PRO_5028922444" evidence="1">
    <location>
        <begin position="32"/>
        <end position="853"/>
    </location>
</feature>
<gene>
    <name evidence="2" type="ORF">HRU87_00645</name>
</gene>